<evidence type="ECO:0000313" key="3">
    <source>
        <dbReference type="Proteomes" id="UP000750711"/>
    </source>
</evidence>
<accession>A0A9P8RLG5</accession>
<dbReference type="Pfam" id="PF01380">
    <property type="entry name" value="SIS"/>
    <property type="match status" value="1"/>
</dbReference>
<evidence type="ECO:0000313" key="2">
    <source>
        <dbReference type="EMBL" id="KAH0555933.1"/>
    </source>
</evidence>
<dbReference type="InterPro" id="IPR001347">
    <property type="entry name" value="SIS_dom"/>
</dbReference>
<organism evidence="2 3">
    <name type="scientific">Trichoglossum hirsutum</name>
    <dbReference type="NCBI Taxonomy" id="265104"/>
    <lineage>
        <taxon>Eukaryota</taxon>
        <taxon>Fungi</taxon>
        <taxon>Dikarya</taxon>
        <taxon>Ascomycota</taxon>
        <taxon>Pezizomycotina</taxon>
        <taxon>Geoglossomycetes</taxon>
        <taxon>Geoglossales</taxon>
        <taxon>Geoglossaceae</taxon>
        <taxon>Trichoglossum</taxon>
    </lineage>
</organism>
<comment type="caution">
    <text evidence="2">The sequence shown here is derived from an EMBL/GenBank/DDBJ whole genome shotgun (WGS) entry which is preliminary data.</text>
</comment>
<dbReference type="PANTHER" id="PTHR38418:SF2">
    <property type="entry name" value="SUGAR ISOMERASE, KPSF_GUTQ (AFU_ORTHOLOGUE AFUA_6G08860)"/>
    <property type="match status" value="1"/>
</dbReference>
<evidence type="ECO:0000259" key="1">
    <source>
        <dbReference type="PROSITE" id="PS51464"/>
    </source>
</evidence>
<feature type="domain" description="SIS" evidence="1">
    <location>
        <begin position="66"/>
        <end position="214"/>
    </location>
</feature>
<dbReference type="AlphaFoldDB" id="A0A9P8RLG5"/>
<name>A0A9P8RLG5_9PEZI</name>
<protein>
    <recommendedName>
        <fullName evidence="1">SIS domain-containing protein</fullName>
    </recommendedName>
</protein>
<keyword evidence="3" id="KW-1185">Reference proteome</keyword>
<dbReference type="Gene3D" id="3.40.50.10490">
    <property type="entry name" value="Glucose-6-phosphate isomerase like protein, domain 1"/>
    <property type="match status" value="1"/>
</dbReference>
<dbReference type="SUPFAM" id="SSF53697">
    <property type="entry name" value="SIS domain"/>
    <property type="match status" value="1"/>
</dbReference>
<dbReference type="EMBL" id="JAGHQM010001295">
    <property type="protein sequence ID" value="KAH0555933.1"/>
    <property type="molecule type" value="Genomic_DNA"/>
</dbReference>
<dbReference type="PANTHER" id="PTHR38418">
    <property type="entry name" value="SUGAR ISOMERASE, KPSF/GUTQ (AFU_ORTHOLOGUE AFUA_6G08860)"/>
    <property type="match status" value="1"/>
</dbReference>
<sequence>MPPVSEPIPTLPITPPSTEYEAEGEAALATAVHVLSTEATALSCLSRLYQTNPVARGGFVKSVDSVVRSIGSGGKLIVVGVGKSGKIGEKVVATMNSLGVLSVFLHPIEALHGDLGIIRTHDTILLITFSGRTPELRALLPHLPRANQLIILTAHTTPTTSPLTRDSVNTILLPAPIHEPEETSFGVCAPTTSTTVALALGDALAVAVARKIHIEEGRGPKEVFKSHHPGGAIGMKEGNATPGSRLISILATPITSMPFAYPSNCQDEVTVLDCVLAAVRSPDSWIRLGDSSVIPPRKVQQLSARAMNQPVNNSKELITSIDSWVTVPAQSTVEEVKDWILGVRAQSPAKEQEMLGEGTVLGLVSEGRVDALVEIERLFEDD</sequence>
<dbReference type="InterPro" id="IPR035474">
    <property type="entry name" value="SIS_Kpsf"/>
</dbReference>
<dbReference type="GO" id="GO:0097367">
    <property type="term" value="F:carbohydrate derivative binding"/>
    <property type="evidence" value="ECO:0007669"/>
    <property type="project" value="InterPro"/>
</dbReference>
<gene>
    <name evidence="2" type="ORF">GP486_006124</name>
</gene>
<dbReference type="InterPro" id="IPR046348">
    <property type="entry name" value="SIS_dom_sf"/>
</dbReference>
<dbReference type="PROSITE" id="PS51464">
    <property type="entry name" value="SIS"/>
    <property type="match status" value="1"/>
</dbReference>
<reference evidence="2" key="1">
    <citation type="submission" date="2021-03" db="EMBL/GenBank/DDBJ databases">
        <title>Comparative genomics and phylogenomic investigation of the class Geoglossomycetes provide insights into ecological specialization and systematics.</title>
        <authorList>
            <person name="Melie T."/>
            <person name="Pirro S."/>
            <person name="Miller A.N."/>
            <person name="Quandt A."/>
        </authorList>
    </citation>
    <scope>NUCLEOTIDE SEQUENCE</scope>
    <source>
        <strain evidence="2">CAQ_001_2017</strain>
    </source>
</reference>
<proteinExistence type="predicted"/>
<dbReference type="CDD" id="cd05014">
    <property type="entry name" value="SIS_Kpsf"/>
    <property type="match status" value="1"/>
</dbReference>
<dbReference type="Proteomes" id="UP000750711">
    <property type="component" value="Unassembled WGS sequence"/>
</dbReference>
<dbReference type="GO" id="GO:1901135">
    <property type="term" value="P:carbohydrate derivative metabolic process"/>
    <property type="evidence" value="ECO:0007669"/>
    <property type="project" value="InterPro"/>
</dbReference>